<organism evidence="3 4">
    <name type="scientific">Pyrrhoderma noxium</name>
    <dbReference type="NCBI Taxonomy" id="2282107"/>
    <lineage>
        <taxon>Eukaryota</taxon>
        <taxon>Fungi</taxon>
        <taxon>Dikarya</taxon>
        <taxon>Basidiomycota</taxon>
        <taxon>Agaricomycotina</taxon>
        <taxon>Agaricomycetes</taxon>
        <taxon>Hymenochaetales</taxon>
        <taxon>Hymenochaetaceae</taxon>
        <taxon>Pyrrhoderma</taxon>
    </lineage>
</organism>
<sequence length="702" mass="80084">MSPLSSVSSILSFKKLQVTNPRTFQAQIINAIKSLPSDKSRWTSVCTQRYALFDICTSVSRPDTSNDLFWETVLEEVRICNKQRTAIMELHDDEADAYMCILQALLDFIPRRSTYRPDILKTLMSLAIKSNSIPTTALISDATRRLSQEEYSWNSNFVKRASWRGRIIAIRVPHCHQLTSINTEKTFNRIRREILLWRQLHHPYLLEIYGIYYDPFSDYRLPTLATPWLDRGHVLEYVRENSSASKLKLLRQVASALTYLHRHDPPIVHKGIRCSNIYVNNSGGAILGEFGLSRIDDSGFRNPWIALREGNARWQAPETLFPHTESDEIQNKGNISEYPSPHASRKTDIWAFGMTILELYTEHVPFSAVAHDAAAMVDLYYGGIPRRPERQELLGIDSELVYFESIWQIIMDCCSRDPRARPAASVIYRELNPTKLSCDKPLPLPPPLEDRIPVSPIVTDSGYREGLEPITNGLSCADVEEWYRRQNLSSNSTESPSSRPPTPLDLPPAPLPSETRTSTPTSSQLDFNPDGLADRTSSFSSRRYSQQRPGHGSRIYSSTEEYDSSLHSRSTPELEESITSEADFTESHNYSAKIGRLPLDSVEFEKVPSFRRLPSLPFKTISRSCYTHMFDFNSDIISAIESQHGVELQFDDHYTRGIGDPLLSQIDIHISTKADMPDLLSAQWEIEKVIEFYHLFQNLISK</sequence>
<gene>
    <name evidence="3" type="ORF">PNOK_0965600</name>
</gene>
<dbReference type="SUPFAM" id="SSF56112">
    <property type="entry name" value="Protein kinase-like (PK-like)"/>
    <property type="match status" value="1"/>
</dbReference>
<dbReference type="STRING" id="2282107.A0A286U6B0"/>
<dbReference type="PANTHER" id="PTHR44329">
    <property type="entry name" value="SERINE/THREONINE-PROTEIN KINASE TNNI3K-RELATED"/>
    <property type="match status" value="1"/>
</dbReference>
<proteinExistence type="predicted"/>
<dbReference type="PROSITE" id="PS50011">
    <property type="entry name" value="PROTEIN_KINASE_DOM"/>
    <property type="match status" value="1"/>
</dbReference>
<dbReference type="GO" id="GO:0004674">
    <property type="term" value="F:protein serine/threonine kinase activity"/>
    <property type="evidence" value="ECO:0007669"/>
    <property type="project" value="TreeGrafter"/>
</dbReference>
<dbReference type="InterPro" id="IPR011009">
    <property type="entry name" value="Kinase-like_dom_sf"/>
</dbReference>
<evidence type="ECO:0000256" key="1">
    <source>
        <dbReference type="SAM" id="MobiDB-lite"/>
    </source>
</evidence>
<dbReference type="EMBL" id="NBII01000011">
    <property type="protein sequence ID" value="PAV15103.1"/>
    <property type="molecule type" value="Genomic_DNA"/>
</dbReference>
<dbReference type="AlphaFoldDB" id="A0A286U6B0"/>
<keyword evidence="4" id="KW-1185">Reference proteome</keyword>
<comment type="caution">
    <text evidence="3">The sequence shown here is derived from an EMBL/GenBank/DDBJ whole genome shotgun (WGS) entry which is preliminary data.</text>
</comment>
<dbReference type="Gene3D" id="1.10.510.10">
    <property type="entry name" value="Transferase(Phosphotransferase) domain 1"/>
    <property type="match status" value="1"/>
</dbReference>
<evidence type="ECO:0000313" key="3">
    <source>
        <dbReference type="EMBL" id="PAV15103.1"/>
    </source>
</evidence>
<evidence type="ECO:0000259" key="2">
    <source>
        <dbReference type="PROSITE" id="PS50011"/>
    </source>
</evidence>
<dbReference type="Pfam" id="PF00069">
    <property type="entry name" value="Pkinase"/>
    <property type="match status" value="1"/>
</dbReference>
<dbReference type="OrthoDB" id="122279at2759"/>
<reference evidence="3 4" key="1">
    <citation type="journal article" date="2017" name="Mol. Ecol.">
        <title>Comparative and population genomic landscape of Phellinus noxius: A hypervariable fungus causing root rot in trees.</title>
        <authorList>
            <person name="Chung C.L."/>
            <person name="Lee T.J."/>
            <person name="Akiba M."/>
            <person name="Lee H.H."/>
            <person name="Kuo T.H."/>
            <person name="Liu D."/>
            <person name="Ke H.M."/>
            <person name="Yokoi T."/>
            <person name="Roa M.B."/>
            <person name="Lu M.J."/>
            <person name="Chang Y.Y."/>
            <person name="Ann P.J."/>
            <person name="Tsai J.N."/>
            <person name="Chen C.Y."/>
            <person name="Tzean S.S."/>
            <person name="Ota Y."/>
            <person name="Hattori T."/>
            <person name="Sahashi N."/>
            <person name="Liou R.F."/>
            <person name="Kikuchi T."/>
            <person name="Tsai I.J."/>
        </authorList>
    </citation>
    <scope>NUCLEOTIDE SEQUENCE [LARGE SCALE GENOMIC DNA]</scope>
    <source>
        <strain evidence="3 4">FFPRI411160</strain>
    </source>
</reference>
<name>A0A286U6B0_9AGAM</name>
<dbReference type="InParanoid" id="A0A286U6B0"/>
<evidence type="ECO:0000313" key="4">
    <source>
        <dbReference type="Proteomes" id="UP000217199"/>
    </source>
</evidence>
<dbReference type="GO" id="GO:0005524">
    <property type="term" value="F:ATP binding"/>
    <property type="evidence" value="ECO:0007669"/>
    <property type="project" value="InterPro"/>
</dbReference>
<dbReference type="InterPro" id="IPR000719">
    <property type="entry name" value="Prot_kinase_dom"/>
</dbReference>
<feature type="domain" description="Protein kinase" evidence="2">
    <location>
        <begin position="144"/>
        <end position="435"/>
    </location>
</feature>
<feature type="compositionally biased region" description="Low complexity" evidence="1">
    <location>
        <begin position="535"/>
        <end position="548"/>
    </location>
</feature>
<accession>A0A286U6B0</accession>
<feature type="region of interest" description="Disordered" evidence="1">
    <location>
        <begin position="487"/>
        <end position="577"/>
    </location>
</feature>
<dbReference type="Proteomes" id="UP000217199">
    <property type="component" value="Unassembled WGS sequence"/>
</dbReference>
<feature type="compositionally biased region" description="Pro residues" evidence="1">
    <location>
        <begin position="498"/>
        <end position="511"/>
    </location>
</feature>
<feature type="compositionally biased region" description="Low complexity" evidence="1">
    <location>
        <begin position="512"/>
        <end position="523"/>
    </location>
</feature>
<protein>
    <submittedName>
        <fullName evidence="3">Kinase-like protein</fullName>
    </submittedName>
</protein>
<dbReference type="InterPro" id="IPR051681">
    <property type="entry name" value="Ser/Thr_Kinases-Pseudokinases"/>
</dbReference>